<evidence type="ECO:0000313" key="3">
    <source>
        <dbReference type="EMBL" id="OTZ94046.1"/>
    </source>
</evidence>
<proteinExistence type="predicted"/>
<dbReference type="PANTHER" id="PTHR35796">
    <property type="entry name" value="HYPOTHETICAL CYTOSOLIC PROTEIN"/>
    <property type="match status" value="1"/>
</dbReference>
<dbReference type="SUPFAM" id="SSF50729">
    <property type="entry name" value="PH domain-like"/>
    <property type="match status" value="1"/>
</dbReference>
<gene>
    <name evidence="3" type="ORF">BK774_31515</name>
</gene>
<protein>
    <recommendedName>
        <fullName evidence="5">YvbH-like oligomerisation region</fullName>
    </recommendedName>
</protein>
<evidence type="ECO:0000259" key="1">
    <source>
        <dbReference type="Pfam" id="PF08000"/>
    </source>
</evidence>
<feature type="domain" description="YvbH-like oligomerisation" evidence="2">
    <location>
        <begin position="162"/>
        <end position="222"/>
    </location>
</feature>
<evidence type="ECO:0000259" key="2">
    <source>
        <dbReference type="Pfam" id="PF11724"/>
    </source>
</evidence>
<reference evidence="3 4" key="1">
    <citation type="submission" date="2016-10" db="EMBL/GenBank/DDBJ databases">
        <title>Comparative genomics of Bacillus thuringiensis reveals a path to pathogens against multiple invertebrate hosts.</title>
        <authorList>
            <person name="Zheng J."/>
            <person name="Gao Q."/>
            <person name="Liu H."/>
            <person name="Peng D."/>
            <person name="Ruan L."/>
            <person name="Sun M."/>
        </authorList>
    </citation>
    <scope>NUCLEOTIDE SEQUENCE [LARGE SCALE GENOMIC DNA]</scope>
    <source>
        <strain evidence="3">HD5</strain>
    </source>
</reference>
<dbReference type="Pfam" id="PF08000">
    <property type="entry name" value="bPH_1"/>
    <property type="match status" value="1"/>
</dbReference>
<dbReference type="InterPro" id="IPR012544">
    <property type="entry name" value="PHb"/>
</dbReference>
<accession>A0A9X6Q016</accession>
<dbReference type="PANTHER" id="PTHR35796:SF2">
    <property type="entry name" value="YVBH-LIKE OLIGOMERISATION REGION"/>
    <property type="match status" value="1"/>
</dbReference>
<evidence type="ECO:0000313" key="4">
    <source>
        <dbReference type="Proteomes" id="UP000194551"/>
    </source>
</evidence>
<evidence type="ECO:0008006" key="5">
    <source>
        <dbReference type="Google" id="ProtNLM"/>
    </source>
</evidence>
<dbReference type="InterPro" id="IPR037063">
    <property type="entry name" value="PHb_sf"/>
</dbReference>
<dbReference type="Proteomes" id="UP000194551">
    <property type="component" value="Unassembled WGS sequence"/>
</dbReference>
<dbReference type="AlphaFoldDB" id="A0A9X6Q016"/>
<dbReference type="RefSeq" id="WP_080495952.1">
    <property type="nucleotide sequence ID" value="NZ_CAKJXA010000025.1"/>
</dbReference>
<sequence>MLIYFCTIKTLIYKGDYICLKKMAADVLGLSDVGSVITPKDYDKVDADDYVMHEDGEKIYFLIKSKSDEYCFTNKGLIHLDGTSATSKKRTLRRFSYSKYQIKNVALETAGTIDLDVEIKFQMGDEHYSIDVHKKHIEELKDLYKALLKIEEISYDNDITLQYAHKSLDMASNAFSRISNAQVNLAEQFKEMNEIAFNWLVDTKKQYNVKDYGFVFDKFINN</sequence>
<dbReference type="EMBL" id="NFEM01000149">
    <property type="protein sequence ID" value="OTZ94046.1"/>
    <property type="molecule type" value="Genomic_DNA"/>
</dbReference>
<dbReference type="Gene3D" id="2.30.29.50">
    <property type="entry name" value="Bacterial Pleckstrin homology domain"/>
    <property type="match status" value="1"/>
</dbReference>
<dbReference type="InterPro" id="IPR021722">
    <property type="entry name" value="YvbH_oligomer_dom"/>
</dbReference>
<name>A0A9X6Q016_BACTU</name>
<organism evidence="3 4">
    <name type="scientific">Bacillus thuringiensis</name>
    <dbReference type="NCBI Taxonomy" id="1428"/>
    <lineage>
        <taxon>Bacteria</taxon>
        <taxon>Bacillati</taxon>
        <taxon>Bacillota</taxon>
        <taxon>Bacilli</taxon>
        <taxon>Bacillales</taxon>
        <taxon>Bacillaceae</taxon>
        <taxon>Bacillus</taxon>
        <taxon>Bacillus cereus group</taxon>
    </lineage>
</organism>
<dbReference type="Gene3D" id="1.10.287.210">
    <property type="match status" value="1"/>
</dbReference>
<feature type="domain" description="Bacterial Pleckstrin homology" evidence="1">
    <location>
        <begin position="28"/>
        <end position="150"/>
    </location>
</feature>
<comment type="caution">
    <text evidence="3">The sequence shown here is derived from an EMBL/GenBank/DDBJ whole genome shotgun (WGS) entry which is preliminary data.</text>
</comment>
<dbReference type="Pfam" id="PF11724">
    <property type="entry name" value="YvbH_ext"/>
    <property type="match status" value="1"/>
</dbReference>